<dbReference type="SUPFAM" id="SSF103473">
    <property type="entry name" value="MFS general substrate transporter"/>
    <property type="match status" value="1"/>
</dbReference>
<dbReference type="PROSITE" id="PS50850">
    <property type="entry name" value="MFS"/>
    <property type="match status" value="1"/>
</dbReference>
<evidence type="ECO:0000313" key="7">
    <source>
        <dbReference type="EMBL" id="GBP96966.1"/>
    </source>
</evidence>
<dbReference type="Gene3D" id="1.20.1250.20">
    <property type="entry name" value="MFS general substrate transporter like domains"/>
    <property type="match status" value="2"/>
</dbReference>
<dbReference type="EMBL" id="BGZK01002853">
    <property type="protein sequence ID" value="GBP96966.1"/>
    <property type="molecule type" value="Genomic_DNA"/>
</dbReference>
<evidence type="ECO:0000256" key="1">
    <source>
        <dbReference type="ARBA" id="ARBA00004141"/>
    </source>
</evidence>
<dbReference type="PANTHER" id="PTHR48021:SF39">
    <property type="entry name" value="MAJOR FACILITATOR SUPERFAMILY (MFS) PROFILE DOMAIN-CONTAINING PROTEIN"/>
    <property type="match status" value="1"/>
</dbReference>
<dbReference type="STRING" id="151549.A0A4C2A8G0"/>
<sequence length="564" mass="62287">MIDGCSIAFLCQPLGSIFSGPIIDHFGRRKALFLVNIPHLIAWLLLYYAWNVPTLLLANALLGIGTGIMEAPSITYIGERGVDPRSADDGHANDFTHVRCSSLGAALPWRRAALVCVGAPLLTMAMVLLVPETPIWLISKGRKKEALKSLCRLRGWASPEAVKDEFDKLLSYNETLSRCPLCANATDGEEKRCEHESSNAIARSISKIRYVLLKGDTLRPFTLVMAYFLFHTMSGLGPVKPNMINLCRAMAMKYDPKNLVVVVGVIYVMTSVISSITVKLIGKRKLVVTSMFATTLCSLALCVYAYALLEPSVFSYDPQTFPEKTSTVAMVLFLMLVFFTTMGIPWVLLSEVFPFRSRGMATGLAAAGSYVIMFLATKTNYDLELHAGLAGAFAVYTVFGLMGTVYMYLMLPETENKTLIEIEEFYKGKSRIFADDCFQPLARGSKNSFRIKRAVEQGEWEQYGDQIFCGLFAASSNLLFSINFDSEKLRSYSTVHMNVTVPANHFKTSLDFVLGMAFDPEFNPSLNPVAGASLVHKFHSDCVLALDIDSDSDPESVLDSQSQS</sequence>
<evidence type="ECO:0000259" key="6">
    <source>
        <dbReference type="PROSITE" id="PS50850"/>
    </source>
</evidence>
<feature type="transmembrane region" description="Helical" evidence="5">
    <location>
        <begin position="112"/>
        <end position="138"/>
    </location>
</feature>
<evidence type="ECO:0000256" key="5">
    <source>
        <dbReference type="SAM" id="Phobius"/>
    </source>
</evidence>
<dbReference type="Pfam" id="PF07690">
    <property type="entry name" value="MFS_1"/>
    <property type="match status" value="1"/>
</dbReference>
<dbReference type="GO" id="GO:0016020">
    <property type="term" value="C:membrane"/>
    <property type="evidence" value="ECO:0007669"/>
    <property type="project" value="UniProtKB-SubCell"/>
</dbReference>
<keyword evidence="8" id="KW-1185">Reference proteome</keyword>
<dbReference type="InterPro" id="IPR020846">
    <property type="entry name" value="MFS_dom"/>
</dbReference>
<feature type="transmembrane region" description="Helical" evidence="5">
    <location>
        <begin position="259"/>
        <end position="281"/>
    </location>
</feature>
<evidence type="ECO:0000313" key="8">
    <source>
        <dbReference type="Proteomes" id="UP000299102"/>
    </source>
</evidence>
<accession>A0A4C2A8G0</accession>
<keyword evidence="3 5" id="KW-1133">Transmembrane helix</keyword>
<feature type="transmembrane region" description="Helical" evidence="5">
    <location>
        <begin position="217"/>
        <end position="239"/>
    </location>
</feature>
<evidence type="ECO:0000256" key="3">
    <source>
        <dbReference type="ARBA" id="ARBA00022989"/>
    </source>
</evidence>
<evidence type="ECO:0000256" key="4">
    <source>
        <dbReference type="ARBA" id="ARBA00023136"/>
    </source>
</evidence>
<dbReference type="PANTHER" id="PTHR48021">
    <property type="match status" value="1"/>
</dbReference>
<feature type="transmembrane region" description="Helical" evidence="5">
    <location>
        <begin position="286"/>
        <end position="307"/>
    </location>
</feature>
<feature type="domain" description="Major facilitator superfamily (MFS) profile" evidence="6">
    <location>
        <begin position="1"/>
        <end position="415"/>
    </location>
</feature>
<dbReference type="OrthoDB" id="6133115at2759"/>
<keyword evidence="2 5" id="KW-0812">Transmembrane</keyword>
<dbReference type="InterPro" id="IPR036259">
    <property type="entry name" value="MFS_trans_sf"/>
</dbReference>
<keyword evidence="4 5" id="KW-0472">Membrane</keyword>
<comment type="subcellular location">
    <subcellularLocation>
        <location evidence="1">Membrane</location>
        <topology evidence="1">Multi-pass membrane protein</topology>
    </subcellularLocation>
</comment>
<dbReference type="Pfam" id="PF00083">
    <property type="entry name" value="Sugar_tr"/>
    <property type="match status" value="1"/>
</dbReference>
<feature type="transmembrane region" description="Helical" evidence="5">
    <location>
        <begin position="31"/>
        <end position="50"/>
    </location>
</feature>
<gene>
    <name evidence="7" type="primary">Tret1</name>
    <name evidence="7" type="ORF">EVAR_68371_1</name>
</gene>
<name>A0A4C2A8G0_EUMVA</name>
<evidence type="ECO:0000256" key="2">
    <source>
        <dbReference type="ARBA" id="ARBA00022692"/>
    </source>
</evidence>
<dbReference type="GO" id="GO:0022857">
    <property type="term" value="F:transmembrane transporter activity"/>
    <property type="evidence" value="ECO:0007669"/>
    <property type="project" value="InterPro"/>
</dbReference>
<dbReference type="InterPro" id="IPR005828">
    <property type="entry name" value="MFS_sugar_transport-like"/>
</dbReference>
<reference evidence="7 8" key="1">
    <citation type="journal article" date="2019" name="Commun. Biol.">
        <title>The bagworm genome reveals a unique fibroin gene that provides high tensile strength.</title>
        <authorList>
            <person name="Kono N."/>
            <person name="Nakamura H."/>
            <person name="Ohtoshi R."/>
            <person name="Tomita M."/>
            <person name="Numata K."/>
            <person name="Arakawa K."/>
        </authorList>
    </citation>
    <scope>NUCLEOTIDE SEQUENCE [LARGE SCALE GENOMIC DNA]</scope>
</reference>
<protein>
    <submittedName>
        <fullName evidence="7">Facilitated trehalose transporter Tret1</fullName>
    </submittedName>
</protein>
<feature type="transmembrane region" description="Helical" evidence="5">
    <location>
        <begin position="389"/>
        <end position="409"/>
    </location>
</feature>
<dbReference type="Proteomes" id="UP000299102">
    <property type="component" value="Unassembled WGS sequence"/>
</dbReference>
<dbReference type="InterPro" id="IPR050549">
    <property type="entry name" value="MFS_Trehalose_Transporter"/>
</dbReference>
<dbReference type="InterPro" id="IPR011701">
    <property type="entry name" value="MFS"/>
</dbReference>
<dbReference type="AlphaFoldDB" id="A0A4C2A8G0"/>
<feature type="transmembrane region" description="Helical" evidence="5">
    <location>
        <begin position="360"/>
        <end position="377"/>
    </location>
</feature>
<feature type="transmembrane region" description="Helical" evidence="5">
    <location>
        <begin position="327"/>
        <end position="348"/>
    </location>
</feature>
<proteinExistence type="predicted"/>
<organism evidence="7 8">
    <name type="scientific">Eumeta variegata</name>
    <name type="common">Bagworm moth</name>
    <name type="synonym">Eumeta japonica</name>
    <dbReference type="NCBI Taxonomy" id="151549"/>
    <lineage>
        <taxon>Eukaryota</taxon>
        <taxon>Metazoa</taxon>
        <taxon>Ecdysozoa</taxon>
        <taxon>Arthropoda</taxon>
        <taxon>Hexapoda</taxon>
        <taxon>Insecta</taxon>
        <taxon>Pterygota</taxon>
        <taxon>Neoptera</taxon>
        <taxon>Endopterygota</taxon>
        <taxon>Lepidoptera</taxon>
        <taxon>Glossata</taxon>
        <taxon>Ditrysia</taxon>
        <taxon>Tineoidea</taxon>
        <taxon>Psychidae</taxon>
        <taxon>Oiketicinae</taxon>
        <taxon>Eumeta</taxon>
    </lineage>
</organism>
<comment type="caution">
    <text evidence="7">The sequence shown here is derived from an EMBL/GenBank/DDBJ whole genome shotgun (WGS) entry which is preliminary data.</text>
</comment>